<dbReference type="Gene3D" id="3.40.630.30">
    <property type="match status" value="2"/>
</dbReference>
<dbReference type="SUPFAM" id="SSF55718">
    <property type="entry name" value="SCP-like"/>
    <property type="match status" value="1"/>
</dbReference>
<dbReference type="GO" id="GO:0034069">
    <property type="term" value="F:aminoglycoside N-acetyltransferase activity"/>
    <property type="evidence" value="ECO:0007669"/>
    <property type="project" value="TreeGrafter"/>
</dbReference>
<sequence>MMRPEREPKLETRTYQATERSPEIDEAIKIFHQAAGIGFYEPLPEEKQWSNYLDLTYAQKMRFSLVFDTAAEPHSRHGADPVHTYGAFPGLINAGGKAPVPTHKISAVTVAPSYRRRGILSKQITADLAYAQQAGFPMAALTASEATIYGRFGFEPATYQTRFTLKCAQGAKLRVQVPGQVVDVDPKQFAAQYAALSVNALQQTFGSVDSTEYDDGFALGRWDTWESLGKPKNLRFAAYYDGDGQLGGFATYKFGGWDEPKAKLVVQKLVATSEAARIKLFEYLGSHDLVEEVHGQGPVGDPLRHVLENVRDYHVRSIDDVLWLRVLDVVSAFEARGYQHEAQLVLSVSDRLEMISGSYLFDVSDSHAAVSRIEEGHAPAGLPRVSLSERELAGLYLGSVQLGQLLDSGRAVLENGGQPGNWMGLFNAPREGFTPHGF</sequence>
<dbReference type="SUPFAM" id="SSF55729">
    <property type="entry name" value="Acyl-CoA N-acyltransferases (Nat)"/>
    <property type="match status" value="1"/>
</dbReference>
<reference evidence="3" key="1">
    <citation type="journal article" date="2022" name="Pest Manag. Sci.">
        <title>Glutamicibacter halophytocola-mediated host fitness of potato tuber moth on Solanaceae crops.</title>
        <authorList>
            <person name="Wang W."/>
            <person name="Xiao G."/>
            <person name="Du G."/>
            <person name="Chang L."/>
            <person name="Yang Y."/>
            <person name="Ye J."/>
            <person name="Chen B."/>
        </authorList>
    </citation>
    <scope>NUCLEOTIDE SEQUENCE</scope>
    <source>
        <strain evidence="3">S2</strain>
    </source>
</reference>
<feature type="domain" description="Enhanced intracellular survival protein" evidence="1">
    <location>
        <begin position="329"/>
        <end position="410"/>
    </location>
</feature>
<keyword evidence="3" id="KW-0808">Transferase</keyword>
<evidence type="ECO:0000313" key="3">
    <source>
        <dbReference type="EMBL" id="UUX57649.1"/>
    </source>
</evidence>
<proteinExistence type="predicted"/>
<dbReference type="Proteomes" id="UP001060018">
    <property type="component" value="Chromosome"/>
</dbReference>
<dbReference type="EMBL" id="CP102487">
    <property type="protein sequence ID" value="UUX57649.1"/>
    <property type="molecule type" value="Genomic_DNA"/>
</dbReference>
<organism evidence="3 4">
    <name type="scientific">Glutamicibacter halophytocola</name>
    <dbReference type="NCBI Taxonomy" id="1933880"/>
    <lineage>
        <taxon>Bacteria</taxon>
        <taxon>Bacillati</taxon>
        <taxon>Actinomycetota</taxon>
        <taxon>Actinomycetes</taxon>
        <taxon>Micrococcales</taxon>
        <taxon>Micrococcaceae</taxon>
        <taxon>Glutamicibacter</taxon>
    </lineage>
</organism>
<accession>A0AA94XPI9</accession>
<dbReference type="RefSeq" id="WP_257745230.1">
    <property type="nucleotide sequence ID" value="NZ_CP102487.1"/>
</dbReference>
<evidence type="ECO:0000259" key="2">
    <source>
        <dbReference type="Pfam" id="PF17668"/>
    </source>
</evidence>
<dbReference type="InterPro" id="IPR041380">
    <property type="entry name" value="Acetyltransf_17"/>
</dbReference>
<gene>
    <name evidence="3" type="ORF">NUH22_09945</name>
</gene>
<dbReference type="InterPro" id="IPR051554">
    <property type="entry name" value="Acetyltransferase_Eis"/>
</dbReference>
<evidence type="ECO:0000313" key="4">
    <source>
        <dbReference type="Proteomes" id="UP001060018"/>
    </source>
</evidence>
<dbReference type="AlphaFoldDB" id="A0AA94XPI9"/>
<dbReference type="InterPro" id="IPR025559">
    <property type="entry name" value="Eis_dom"/>
</dbReference>
<dbReference type="InterPro" id="IPR016181">
    <property type="entry name" value="Acyl_CoA_acyltransferase"/>
</dbReference>
<name>A0AA94XPI9_9MICC</name>
<dbReference type="Pfam" id="PF13527">
    <property type="entry name" value="Acetyltransf_9"/>
    <property type="match status" value="1"/>
</dbReference>
<dbReference type="Pfam" id="PF17668">
    <property type="entry name" value="Acetyltransf_17"/>
    <property type="match status" value="1"/>
</dbReference>
<dbReference type="Gene3D" id="3.30.1050.10">
    <property type="entry name" value="SCP2 sterol-binding domain"/>
    <property type="match status" value="1"/>
</dbReference>
<dbReference type="PANTHER" id="PTHR37817:SF1">
    <property type="entry name" value="N-ACETYLTRANSFERASE EIS"/>
    <property type="match status" value="1"/>
</dbReference>
<dbReference type="GO" id="GO:0030649">
    <property type="term" value="P:aminoglycoside antibiotic catabolic process"/>
    <property type="evidence" value="ECO:0007669"/>
    <property type="project" value="TreeGrafter"/>
</dbReference>
<dbReference type="InterPro" id="IPR036527">
    <property type="entry name" value="SCP2_sterol-bd_dom_sf"/>
</dbReference>
<feature type="domain" description="Eis-like acetyltransferase" evidence="2">
    <location>
        <begin position="223"/>
        <end position="316"/>
    </location>
</feature>
<protein>
    <submittedName>
        <fullName evidence="3">GNAT family N-acetyltransferase</fullName>
        <ecNumber evidence="3">2.3.1.-</ecNumber>
    </submittedName>
</protein>
<dbReference type="Pfam" id="PF13530">
    <property type="entry name" value="SCP2_2"/>
    <property type="match status" value="1"/>
</dbReference>
<dbReference type="PANTHER" id="PTHR37817">
    <property type="entry name" value="N-ACETYLTRANSFERASE EIS"/>
    <property type="match status" value="1"/>
</dbReference>
<evidence type="ECO:0000259" key="1">
    <source>
        <dbReference type="Pfam" id="PF13530"/>
    </source>
</evidence>
<dbReference type="EC" id="2.3.1.-" evidence="3"/>
<keyword evidence="3" id="KW-0012">Acyltransferase</keyword>